<dbReference type="Gene3D" id="4.10.240.10">
    <property type="entry name" value="Zn(2)-C6 fungal-type DNA-binding domain"/>
    <property type="match status" value="1"/>
</dbReference>
<dbReference type="OrthoDB" id="3477330at2759"/>
<dbReference type="SUPFAM" id="SSF57701">
    <property type="entry name" value="Zn2/Cys6 DNA-binding domain"/>
    <property type="match status" value="1"/>
</dbReference>
<name>A0A9P9FLK1_9HYPO</name>
<evidence type="ECO:0000256" key="2">
    <source>
        <dbReference type="ARBA" id="ARBA00023242"/>
    </source>
</evidence>
<dbReference type="CDD" id="cd00067">
    <property type="entry name" value="GAL4"/>
    <property type="match status" value="1"/>
</dbReference>
<feature type="domain" description="Zn(2)-C6 fungal-type" evidence="3">
    <location>
        <begin position="15"/>
        <end position="43"/>
    </location>
</feature>
<evidence type="ECO:0000259" key="3">
    <source>
        <dbReference type="PROSITE" id="PS50048"/>
    </source>
</evidence>
<evidence type="ECO:0000256" key="1">
    <source>
        <dbReference type="ARBA" id="ARBA00004123"/>
    </source>
</evidence>
<dbReference type="PROSITE" id="PS50048">
    <property type="entry name" value="ZN2_CY6_FUNGAL_2"/>
    <property type="match status" value="1"/>
</dbReference>
<sequence>MASRPSRQRAIRYTGCWTCKSRKVRCDERPLACGNCEKRGIPCGGYDIRLQWMSDPFGQPAPSTASGIQGRRRIMLDRASGRRYRMQEINDFLAAIERDAESRLSFRKGPFSMFPANTESRNQKHISVSPHLTCSTLLDDSEISQVGRQSSHPTALADFHHHDHDIQLPELSLISTTPSTSTDSHTSPETTCHLLDDSNIRSDLAEDTAKTCDQGDMMLDIVIRNNELLDANPIALPTPTFRPSESIILPIQHIRSSLLGDTEADLLMHHYMVHVADVLQAILHTRNPYRGLYVPTAIEGACIHVSDNRAAKAKPRSALYHALLASAAFHLWNCDKAQIQYKKMAVEHKYRAIHALQDAVNSQLPGSDHHVLLMAMLSLVTIGVMSGDDDFMVHLNGITQLRNSRRRWKTISGQTRQLNEISAFLALMARTTSFTISPSSPWIESYQDIAFTEDSVIQSGSCFEFMYGITSSTASAIQETCRLAEFAAQFDGRQDSSMPDDLLAACEALGDKLLSWTLESEKLVSIPANDDGLLTIFNHQASAWHYAALIYYYRRIQRFEARDLLDEVRRVAEHAHAAEDSKAALKYDTTNIMAPITWPIFIASMNTVKSERGPCRAWWERVQHYGIANTNKQWETVQRAWEMEDEMEKKGINGAKDWIDTMRGLGTHVFPI</sequence>
<evidence type="ECO:0000313" key="5">
    <source>
        <dbReference type="Proteomes" id="UP000738349"/>
    </source>
</evidence>
<protein>
    <submittedName>
        <fullName evidence="4">Fungal-specific transcription factor domain-containing protein</fullName>
    </submittedName>
</protein>
<dbReference type="SMART" id="SM00066">
    <property type="entry name" value="GAL4"/>
    <property type="match status" value="1"/>
</dbReference>
<dbReference type="GO" id="GO:0000976">
    <property type="term" value="F:transcription cis-regulatory region binding"/>
    <property type="evidence" value="ECO:0007669"/>
    <property type="project" value="TreeGrafter"/>
</dbReference>
<comment type="caution">
    <text evidence="4">The sequence shown here is derived from an EMBL/GenBank/DDBJ whole genome shotgun (WGS) entry which is preliminary data.</text>
</comment>
<organism evidence="4 5">
    <name type="scientific">Dactylonectria macrodidyma</name>
    <dbReference type="NCBI Taxonomy" id="307937"/>
    <lineage>
        <taxon>Eukaryota</taxon>
        <taxon>Fungi</taxon>
        <taxon>Dikarya</taxon>
        <taxon>Ascomycota</taxon>
        <taxon>Pezizomycotina</taxon>
        <taxon>Sordariomycetes</taxon>
        <taxon>Hypocreomycetidae</taxon>
        <taxon>Hypocreales</taxon>
        <taxon>Nectriaceae</taxon>
        <taxon>Dactylonectria</taxon>
    </lineage>
</organism>
<keyword evidence="2" id="KW-0539">Nucleus</keyword>
<dbReference type="InterPro" id="IPR021858">
    <property type="entry name" value="Fun_TF"/>
</dbReference>
<keyword evidence="5" id="KW-1185">Reference proteome</keyword>
<dbReference type="GO" id="GO:0045944">
    <property type="term" value="P:positive regulation of transcription by RNA polymerase II"/>
    <property type="evidence" value="ECO:0007669"/>
    <property type="project" value="TreeGrafter"/>
</dbReference>
<dbReference type="InterPro" id="IPR036864">
    <property type="entry name" value="Zn2-C6_fun-type_DNA-bd_sf"/>
</dbReference>
<dbReference type="EMBL" id="JAGMUV010000003">
    <property type="protein sequence ID" value="KAH7165207.1"/>
    <property type="molecule type" value="Genomic_DNA"/>
</dbReference>
<dbReference type="PROSITE" id="PS00463">
    <property type="entry name" value="ZN2_CY6_FUNGAL_1"/>
    <property type="match status" value="1"/>
</dbReference>
<dbReference type="AlphaFoldDB" id="A0A9P9FLK1"/>
<proteinExistence type="predicted"/>
<accession>A0A9P9FLK1</accession>
<dbReference type="Pfam" id="PF11951">
    <property type="entry name" value="Fungal_trans_2"/>
    <property type="match status" value="1"/>
</dbReference>
<evidence type="ECO:0000313" key="4">
    <source>
        <dbReference type="EMBL" id="KAH7165207.1"/>
    </source>
</evidence>
<gene>
    <name evidence="4" type="ORF">EDB81DRAFT_778821</name>
</gene>
<dbReference type="PANTHER" id="PTHR37534:SF38">
    <property type="entry name" value="ZN(2)-C6 FUNGAL-TYPE DOMAIN-CONTAINING PROTEIN"/>
    <property type="match status" value="1"/>
</dbReference>
<dbReference type="GO" id="GO:0005634">
    <property type="term" value="C:nucleus"/>
    <property type="evidence" value="ECO:0007669"/>
    <property type="project" value="UniProtKB-SubCell"/>
</dbReference>
<dbReference type="InterPro" id="IPR001138">
    <property type="entry name" value="Zn2Cys6_DnaBD"/>
</dbReference>
<dbReference type="PANTHER" id="PTHR37534">
    <property type="entry name" value="TRANSCRIPTIONAL ACTIVATOR PROTEIN UGA3"/>
    <property type="match status" value="1"/>
</dbReference>
<dbReference type="GO" id="GO:0008270">
    <property type="term" value="F:zinc ion binding"/>
    <property type="evidence" value="ECO:0007669"/>
    <property type="project" value="InterPro"/>
</dbReference>
<dbReference type="Pfam" id="PF00172">
    <property type="entry name" value="Zn_clus"/>
    <property type="match status" value="1"/>
</dbReference>
<dbReference type="Proteomes" id="UP000738349">
    <property type="component" value="Unassembled WGS sequence"/>
</dbReference>
<reference evidence="4" key="1">
    <citation type="journal article" date="2021" name="Nat. Commun.">
        <title>Genetic determinants of endophytism in the Arabidopsis root mycobiome.</title>
        <authorList>
            <person name="Mesny F."/>
            <person name="Miyauchi S."/>
            <person name="Thiergart T."/>
            <person name="Pickel B."/>
            <person name="Atanasova L."/>
            <person name="Karlsson M."/>
            <person name="Huettel B."/>
            <person name="Barry K.W."/>
            <person name="Haridas S."/>
            <person name="Chen C."/>
            <person name="Bauer D."/>
            <person name="Andreopoulos W."/>
            <person name="Pangilinan J."/>
            <person name="LaButti K."/>
            <person name="Riley R."/>
            <person name="Lipzen A."/>
            <person name="Clum A."/>
            <person name="Drula E."/>
            <person name="Henrissat B."/>
            <person name="Kohler A."/>
            <person name="Grigoriev I.V."/>
            <person name="Martin F.M."/>
            <person name="Hacquard S."/>
        </authorList>
    </citation>
    <scope>NUCLEOTIDE SEQUENCE</scope>
    <source>
        <strain evidence="4">MPI-CAGE-AT-0147</strain>
    </source>
</reference>
<comment type="subcellular location">
    <subcellularLocation>
        <location evidence="1">Nucleus</location>
    </subcellularLocation>
</comment>
<dbReference type="GO" id="GO:0000981">
    <property type="term" value="F:DNA-binding transcription factor activity, RNA polymerase II-specific"/>
    <property type="evidence" value="ECO:0007669"/>
    <property type="project" value="InterPro"/>
</dbReference>